<dbReference type="RefSeq" id="WP_085800498.1">
    <property type="nucleotide sequence ID" value="NZ_FWXB01000008.1"/>
</dbReference>
<keyword evidence="1" id="KW-0732">Signal</keyword>
<dbReference type="Proteomes" id="UP000193224">
    <property type="component" value="Unassembled WGS sequence"/>
</dbReference>
<evidence type="ECO:0000313" key="2">
    <source>
        <dbReference type="EMBL" id="SMC12541.1"/>
    </source>
</evidence>
<accession>A0A1X7BSC7</accession>
<dbReference type="AlphaFoldDB" id="A0A1X7BSC7"/>
<gene>
    <name evidence="2" type="ORF">ROA7745_02369</name>
</gene>
<reference evidence="2 3" key="1">
    <citation type="submission" date="2017-03" db="EMBL/GenBank/DDBJ databases">
        <authorList>
            <person name="Afonso C.L."/>
            <person name="Miller P.J."/>
            <person name="Scott M.A."/>
            <person name="Spackman E."/>
            <person name="Goraichik I."/>
            <person name="Dimitrov K.M."/>
            <person name="Suarez D.L."/>
            <person name="Swayne D.E."/>
        </authorList>
    </citation>
    <scope>NUCLEOTIDE SEQUENCE [LARGE SCALE GENOMIC DNA]</scope>
    <source>
        <strain evidence="2 3">CECT 7745</strain>
    </source>
</reference>
<keyword evidence="3" id="KW-1185">Reference proteome</keyword>
<proteinExistence type="predicted"/>
<dbReference type="EMBL" id="FWXB01000008">
    <property type="protein sequence ID" value="SMC12541.1"/>
    <property type="molecule type" value="Genomic_DNA"/>
</dbReference>
<protein>
    <recommendedName>
        <fullName evidence="4">Chalcone isomerase domain-containing protein</fullName>
    </recommendedName>
</protein>
<organism evidence="2 3">
    <name type="scientific">Roseovarius aestuarii</name>
    <dbReference type="NCBI Taxonomy" id="475083"/>
    <lineage>
        <taxon>Bacteria</taxon>
        <taxon>Pseudomonadati</taxon>
        <taxon>Pseudomonadota</taxon>
        <taxon>Alphaproteobacteria</taxon>
        <taxon>Rhodobacterales</taxon>
        <taxon>Roseobacteraceae</taxon>
        <taxon>Roseovarius</taxon>
    </lineage>
</organism>
<evidence type="ECO:0000313" key="3">
    <source>
        <dbReference type="Proteomes" id="UP000193224"/>
    </source>
</evidence>
<evidence type="ECO:0008006" key="4">
    <source>
        <dbReference type="Google" id="ProtNLM"/>
    </source>
</evidence>
<evidence type="ECO:0000256" key="1">
    <source>
        <dbReference type="SAM" id="SignalP"/>
    </source>
</evidence>
<feature type="signal peptide" evidence="1">
    <location>
        <begin position="1"/>
        <end position="19"/>
    </location>
</feature>
<dbReference type="OrthoDB" id="8527419at2"/>
<name>A0A1X7BSC7_9RHOB</name>
<sequence length="164" mass="18768">MLRVVLVISLLSLPGPVAASPIPSLLPGAEIRGKATFRFLGLPMYEARLFTVGGEPLNWQRDFGLELNYYRRLTQRDLVLSTLKEMDRTGPPVPVRDQLERCFDDVRRGDKYLAITNGRDEVMFWRNGTRACSLAYPDIKQRFMAIFLGDNTRSKSFTRRLKGQ</sequence>
<feature type="chain" id="PRO_5012846753" description="Chalcone isomerase domain-containing protein" evidence="1">
    <location>
        <begin position="20"/>
        <end position="164"/>
    </location>
</feature>